<protein>
    <submittedName>
        <fullName evidence="5">Aspartate aminotransferase family protein</fullName>
    </submittedName>
</protein>
<dbReference type="OrthoDB" id="4510254at2"/>
<proteinExistence type="inferred from homology"/>
<dbReference type="GO" id="GO:0030170">
    <property type="term" value="F:pyridoxal phosphate binding"/>
    <property type="evidence" value="ECO:0007669"/>
    <property type="project" value="InterPro"/>
</dbReference>
<dbReference type="CDD" id="cd00610">
    <property type="entry name" value="OAT_like"/>
    <property type="match status" value="1"/>
</dbReference>
<dbReference type="GO" id="GO:0008483">
    <property type="term" value="F:transaminase activity"/>
    <property type="evidence" value="ECO:0007669"/>
    <property type="project" value="UniProtKB-KW"/>
</dbReference>
<evidence type="ECO:0000256" key="1">
    <source>
        <dbReference type="ARBA" id="ARBA00008954"/>
    </source>
</evidence>
<comment type="similarity">
    <text evidence="1 3">Belongs to the class-III pyridoxal-phosphate-dependent aminotransferase family.</text>
</comment>
<dbReference type="EMBL" id="CP020570">
    <property type="protein sequence ID" value="ARF63853.1"/>
    <property type="molecule type" value="Genomic_DNA"/>
</dbReference>
<keyword evidence="5" id="KW-0808">Transferase</keyword>
<dbReference type="AlphaFoldDB" id="A0A1V0UF44"/>
<organism evidence="5 6">
    <name type="scientific">Streptomyces violaceoruber</name>
    <dbReference type="NCBI Taxonomy" id="1935"/>
    <lineage>
        <taxon>Bacteria</taxon>
        <taxon>Bacillati</taxon>
        <taxon>Actinomycetota</taxon>
        <taxon>Actinomycetes</taxon>
        <taxon>Kitasatosporales</taxon>
        <taxon>Streptomycetaceae</taxon>
        <taxon>Streptomyces</taxon>
        <taxon>Streptomyces violaceoruber group</taxon>
    </lineage>
</organism>
<dbReference type="RefSeq" id="WP_083193177.1">
    <property type="nucleotide sequence ID" value="NZ_CP020570.1"/>
</dbReference>
<dbReference type="PROSITE" id="PS00600">
    <property type="entry name" value="AA_TRANSFER_CLASS_3"/>
    <property type="match status" value="1"/>
</dbReference>
<sequence>MSPSTTPPGAGRPVAVHGRGARVRDEQGREFIDGSSGAICVNLGHGVPEVLDALRSQAERITFVHRSQFAHAAVTELSEEILSIAGAGYREAVLTNSGSEATETALRLALHHHADAPGDRSVVLTQRPSYHGMTAGALAVSGHPSRRLGLDALLDGSSAAVPVSPSHPEGLLPDLTDWKEAFDRVGPDRVAAVLVEPIGGAASGAQEIPADVLRGLRALCDGAGALLVMDEVMTGFGRAGAWFAHLASGVQPDLVITGKGLSAGYTPIGACLVGAGVLPGRSATELAFGHTMSGNPLSAATALAVLRYTRERGLPERARKVGDVLRQRLSALAARHPFLGEPRGRGLLLALPVVQDADGYREHPLNRRICTAAEAAGLILYPAGIDRAAQSVLVSPPLTVDDSELEDLLLRLEAALETVGRTA</sequence>
<dbReference type="Pfam" id="PF00202">
    <property type="entry name" value="Aminotran_3"/>
    <property type="match status" value="1"/>
</dbReference>
<dbReference type="PIRSF" id="PIRSF000521">
    <property type="entry name" value="Transaminase_4ab_Lys_Orn"/>
    <property type="match status" value="1"/>
</dbReference>
<dbReference type="PANTHER" id="PTHR43094">
    <property type="entry name" value="AMINOTRANSFERASE"/>
    <property type="match status" value="1"/>
</dbReference>
<keyword evidence="2 3" id="KW-0663">Pyridoxal phosphate</keyword>
<dbReference type="InterPro" id="IPR015422">
    <property type="entry name" value="PyrdxlP-dep_Trfase_small"/>
</dbReference>
<dbReference type="KEGG" id="svu:B1H20_22570"/>
<dbReference type="PANTHER" id="PTHR43094:SF1">
    <property type="entry name" value="AMINOTRANSFERASE CLASS-III"/>
    <property type="match status" value="1"/>
</dbReference>
<dbReference type="InterPro" id="IPR015421">
    <property type="entry name" value="PyrdxlP-dep_Trfase_major"/>
</dbReference>
<feature type="region of interest" description="Disordered" evidence="4">
    <location>
        <begin position="1"/>
        <end position="20"/>
    </location>
</feature>
<keyword evidence="5" id="KW-0032">Aminotransferase</keyword>
<evidence type="ECO:0000256" key="2">
    <source>
        <dbReference type="ARBA" id="ARBA00022898"/>
    </source>
</evidence>
<dbReference type="Gene3D" id="3.40.640.10">
    <property type="entry name" value="Type I PLP-dependent aspartate aminotransferase-like (Major domain)"/>
    <property type="match status" value="1"/>
</dbReference>
<evidence type="ECO:0000313" key="6">
    <source>
        <dbReference type="Proteomes" id="UP000192445"/>
    </source>
</evidence>
<reference evidence="5 6" key="1">
    <citation type="submission" date="2017-03" db="EMBL/GenBank/DDBJ databases">
        <title>Complete Genome Sequence of a natural compounds producer, Streptomyces violaceus S21.</title>
        <authorList>
            <person name="Zhong C."/>
            <person name="Zhao Z."/>
            <person name="Fu J."/>
            <person name="Zong G."/>
            <person name="Qin R."/>
            <person name="Cao G."/>
        </authorList>
    </citation>
    <scope>NUCLEOTIDE SEQUENCE [LARGE SCALE GENOMIC DNA]</scope>
    <source>
        <strain evidence="5 6">S21</strain>
    </source>
</reference>
<dbReference type="Gene3D" id="3.90.1150.10">
    <property type="entry name" value="Aspartate Aminotransferase, domain 1"/>
    <property type="match status" value="1"/>
</dbReference>
<accession>A0A1V0UF44</accession>
<dbReference type="SUPFAM" id="SSF53383">
    <property type="entry name" value="PLP-dependent transferases"/>
    <property type="match status" value="1"/>
</dbReference>
<evidence type="ECO:0000256" key="4">
    <source>
        <dbReference type="SAM" id="MobiDB-lite"/>
    </source>
</evidence>
<name>A0A1V0UF44_STRVN</name>
<dbReference type="InterPro" id="IPR005814">
    <property type="entry name" value="Aminotrans_3"/>
</dbReference>
<dbReference type="InterPro" id="IPR015424">
    <property type="entry name" value="PyrdxlP-dep_Trfase"/>
</dbReference>
<dbReference type="Proteomes" id="UP000192445">
    <property type="component" value="Chromosome"/>
</dbReference>
<dbReference type="InterPro" id="IPR049704">
    <property type="entry name" value="Aminotrans_3_PPA_site"/>
</dbReference>
<dbReference type="STRING" id="1935.B1H20_22570"/>
<gene>
    <name evidence="5" type="ORF">B1H20_22570</name>
</gene>
<evidence type="ECO:0000313" key="5">
    <source>
        <dbReference type="EMBL" id="ARF63853.1"/>
    </source>
</evidence>
<evidence type="ECO:0000256" key="3">
    <source>
        <dbReference type="RuleBase" id="RU003560"/>
    </source>
</evidence>